<proteinExistence type="predicted"/>
<dbReference type="InterPro" id="IPR039422">
    <property type="entry name" value="MarR/SlyA-like"/>
</dbReference>
<gene>
    <name evidence="2" type="ORF">ACFLIM_40180</name>
</gene>
<dbReference type="PANTHER" id="PTHR33164">
    <property type="entry name" value="TRANSCRIPTIONAL REGULATOR, MARR FAMILY"/>
    <property type="match status" value="1"/>
</dbReference>
<evidence type="ECO:0000313" key="3">
    <source>
        <dbReference type="Proteomes" id="UP001603978"/>
    </source>
</evidence>
<dbReference type="PRINTS" id="PR00598">
    <property type="entry name" value="HTHMARR"/>
</dbReference>
<dbReference type="SUPFAM" id="SSF46785">
    <property type="entry name" value="Winged helix' DNA-binding domain"/>
    <property type="match status" value="1"/>
</dbReference>
<dbReference type="InterPro" id="IPR036390">
    <property type="entry name" value="WH_DNA-bd_sf"/>
</dbReference>
<dbReference type="InterPro" id="IPR000835">
    <property type="entry name" value="HTH_MarR-typ"/>
</dbReference>
<name>A0ABW7APU4_9ACTN</name>
<feature type="domain" description="HTH marR-type" evidence="1">
    <location>
        <begin position="11"/>
        <end position="146"/>
    </location>
</feature>
<dbReference type="RefSeq" id="WP_393174186.1">
    <property type="nucleotide sequence ID" value="NZ_JBICRM010000036.1"/>
</dbReference>
<dbReference type="Pfam" id="PF01047">
    <property type="entry name" value="MarR"/>
    <property type="match status" value="1"/>
</dbReference>
<comment type="caution">
    <text evidence="2">The sequence shown here is derived from an EMBL/GenBank/DDBJ whole genome shotgun (WGS) entry which is preliminary data.</text>
</comment>
<sequence length="168" mass="19094">MTETRWLSGREQRMWRAYNDMCRYLVQALDRQFAAAGLSSADYELLVPLSEAPEQCLRARDLGRMVHWDRSRLSHQLRRMEQRGLLKREGCSDDARGVTVSLTPEGRKAIEVAAPGHVETVRRLFVDELTPEEVDMLTAISYRVLSRTAEESLGPGKSIYVATIDPEA</sequence>
<keyword evidence="3" id="KW-1185">Reference proteome</keyword>
<evidence type="ECO:0000313" key="2">
    <source>
        <dbReference type="EMBL" id="MFG1709427.1"/>
    </source>
</evidence>
<dbReference type="InterPro" id="IPR036388">
    <property type="entry name" value="WH-like_DNA-bd_sf"/>
</dbReference>
<dbReference type="PROSITE" id="PS50995">
    <property type="entry name" value="HTH_MARR_2"/>
    <property type="match status" value="1"/>
</dbReference>
<evidence type="ECO:0000259" key="1">
    <source>
        <dbReference type="PROSITE" id="PS50995"/>
    </source>
</evidence>
<dbReference type="Gene3D" id="1.10.10.10">
    <property type="entry name" value="Winged helix-like DNA-binding domain superfamily/Winged helix DNA-binding domain"/>
    <property type="match status" value="1"/>
</dbReference>
<organism evidence="2 3">
    <name type="scientific">Nonomuraea marmarensis</name>
    <dbReference type="NCBI Taxonomy" id="3351344"/>
    <lineage>
        <taxon>Bacteria</taxon>
        <taxon>Bacillati</taxon>
        <taxon>Actinomycetota</taxon>
        <taxon>Actinomycetes</taxon>
        <taxon>Streptosporangiales</taxon>
        <taxon>Streptosporangiaceae</taxon>
        <taxon>Nonomuraea</taxon>
    </lineage>
</organism>
<accession>A0ABW7APU4</accession>
<reference evidence="2 3" key="1">
    <citation type="submission" date="2024-10" db="EMBL/GenBank/DDBJ databases">
        <authorList>
            <person name="Topkara A.R."/>
            <person name="Saygin H."/>
        </authorList>
    </citation>
    <scope>NUCLEOTIDE SEQUENCE [LARGE SCALE GENOMIC DNA]</scope>
    <source>
        <strain evidence="2 3">M3C6</strain>
    </source>
</reference>
<dbReference type="Proteomes" id="UP001603978">
    <property type="component" value="Unassembled WGS sequence"/>
</dbReference>
<dbReference type="EMBL" id="JBICRM010000036">
    <property type="protein sequence ID" value="MFG1709427.1"/>
    <property type="molecule type" value="Genomic_DNA"/>
</dbReference>
<dbReference type="SMART" id="SM00347">
    <property type="entry name" value="HTH_MARR"/>
    <property type="match status" value="1"/>
</dbReference>
<protein>
    <submittedName>
        <fullName evidence="2">MarR family winged helix-turn-helix transcriptional regulator</fullName>
    </submittedName>
</protein>
<dbReference type="PANTHER" id="PTHR33164:SF99">
    <property type="entry name" value="MARR FAMILY REGULATORY PROTEIN"/>
    <property type="match status" value="1"/>
</dbReference>